<dbReference type="EMBL" id="FMVM01000018">
    <property type="protein sequence ID" value="SCZ06356.1"/>
    <property type="molecule type" value="Genomic_DNA"/>
</dbReference>
<feature type="chain" id="PRO_5011551304" evidence="1">
    <location>
        <begin position="25"/>
        <end position="45"/>
    </location>
</feature>
<dbReference type="RefSeq" id="WP_167375824.1">
    <property type="nucleotide sequence ID" value="NZ_FMVM01000018.1"/>
</dbReference>
<evidence type="ECO:0000256" key="1">
    <source>
        <dbReference type="SAM" id="SignalP"/>
    </source>
</evidence>
<evidence type="ECO:0000313" key="2">
    <source>
        <dbReference type="EMBL" id="SCZ06356.1"/>
    </source>
</evidence>
<keyword evidence="3" id="KW-1185">Reference proteome</keyword>
<dbReference type="Proteomes" id="UP000198538">
    <property type="component" value="Unassembled WGS sequence"/>
</dbReference>
<keyword evidence="1" id="KW-0732">Signal</keyword>
<proteinExistence type="predicted"/>
<protein>
    <submittedName>
        <fullName evidence="2">Uncharacterized protein</fullName>
    </submittedName>
</protein>
<dbReference type="AlphaFoldDB" id="A0A1G5L0L7"/>
<evidence type="ECO:0000313" key="3">
    <source>
        <dbReference type="Proteomes" id="UP000198538"/>
    </source>
</evidence>
<sequence length="45" mass="4746">MTKKTLLLLAALFVVSSFAAFASAAPTDNGYSVLSDRQTGTVKPR</sequence>
<name>A0A1G5L0L7_9BACL</name>
<organism evidence="2 3">
    <name type="scientific">Paenibacillus polysaccharolyticus</name>
    <dbReference type="NCBI Taxonomy" id="582692"/>
    <lineage>
        <taxon>Bacteria</taxon>
        <taxon>Bacillati</taxon>
        <taxon>Bacillota</taxon>
        <taxon>Bacilli</taxon>
        <taxon>Bacillales</taxon>
        <taxon>Paenibacillaceae</taxon>
        <taxon>Paenibacillus</taxon>
    </lineage>
</organism>
<reference evidence="3" key="1">
    <citation type="submission" date="2016-10" db="EMBL/GenBank/DDBJ databases">
        <authorList>
            <person name="Varghese N."/>
            <person name="Submissions S."/>
        </authorList>
    </citation>
    <scope>NUCLEOTIDE SEQUENCE [LARGE SCALE GENOMIC DNA]</scope>
    <source>
        <strain evidence="3">BL9</strain>
    </source>
</reference>
<feature type="signal peptide" evidence="1">
    <location>
        <begin position="1"/>
        <end position="24"/>
    </location>
</feature>
<gene>
    <name evidence="2" type="ORF">SAMN05720606_118112</name>
</gene>
<accession>A0A1G5L0L7</accession>